<dbReference type="AlphaFoldDB" id="A0A699JAZ1"/>
<feature type="non-terminal residue" evidence="2">
    <location>
        <position position="1"/>
    </location>
</feature>
<accession>A0A699JAZ1</accession>
<evidence type="ECO:0000256" key="1">
    <source>
        <dbReference type="SAM" id="MobiDB-lite"/>
    </source>
</evidence>
<dbReference type="EMBL" id="BKCJ010384652">
    <property type="protein sequence ID" value="GFA20079.1"/>
    <property type="molecule type" value="Genomic_DNA"/>
</dbReference>
<reference evidence="2" key="1">
    <citation type="journal article" date="2019" name="Sci. Rep.">
        <title>Draft genome of Tanacetum cinerariifolium, the natural source of mosquito coil.</title>
        <authorList>
            <person name="Yamashiro T."/>
            <person name="Shiraishi A."/>
            <person name="Satake H."/>
            <person name="Nakayama K."/>
        </authorList>
    </citation>
    <scope>NUCLEOTIDE SEQUENCE</scope>
</reference>
<name>A0A699JAZ1_TANCI</name>
<comment type="caution">
    <text evidence="2">The sequence shown here is derived from an EMBL/GenBank/DDBJ whole genome shotgun (WGS) entry which is preliminary data.</text>
</comment>
<dbReference type="PANTHER" id="PTHR45786:SF74">
    <property type="entry name" value="ATP-DEPENDENT DNA HELICASE"/>
    <property type="match status" value="1"/>
</dbReference>
<dbReference type="PANTHER" id="PTHR45786">
    <property type="entry name" value="DNA BINDING PROTEIN-LIKE"/>
    <property type="match status" value="1"/>
</dbReference>
<sequence>NRHRTEDQEIQIRYVENAGYHIFYAPFILYSTIYTSGTNQCNVVELIYLILCKSAITEEVSISNVDKRGCLHTVSTPMSIEGSFTKSAKSPLITASPEETLHPNAICTQGKTSLFAHEFNGGSIQEYTPTSEESIERREAPSAYVQTLEIGGNVRTRLSTGSQDMYALDMIYSTAVKVIYLMSSTVSAMNECSNLGIQKRSQSRPLQTAMSKEPSSSKNVPRRPRNQGDGPSYIDLGDCDHQCRHCGCLFWYNERLKGNDYGRAYGEKIDDSVNRRRGPYVFKVYGQTYHWIRSLCPEEGRNEDTLNPEIVEGIIHILDEHNGLVRLFRTTQDRCGAGEIP</sequence>
<feature type="region of interest" description="Disordered" evidence="1">
    <location>
        <begin position="200"/>
        <end position="231"/>
    </location>
</feature>
<feature type="compositionally biased region" description="Polar residues" evidence="1">
    <location>
        <begin position="200"/>
        <end position="219"/>
    </location>
</feature>
<organism evidence="2">
    <name type="scientific">Tanacetum cinerariifolium</name>
    <name type="common">Dalmatian daisy</name>
    <name type="synonym">Chrysanthemum cinerariifolium</name>
    <dbReference type="NCBI Taxonomy" id="118510"/>
    <lineage>
        <taxon>Eukaryota</taxon>
        <taxon>Viridiplantae</taxon>
        <taxon>Streptophyta</taxon>
        <taxon>Embryophyta</taxon>
        <taxon>Tracheophyta</taxon>
        <taxon>Spermatophyta</taxon>
        <taxon>Magnoliopsida</taxon>
        <taxon>eudicotyledons</taxon>
        <taxon>Gunneridae</taxon>
        <taxon>Pentapetalae</taxon>
        <taxon>asterids</taxon>
        <taxon>campanulids</taxon>
        <taxon>Asterales</taxon>
        <taxon>Asteraceae</taxon>
        <taxon>Asteroideae</taxon>
        <taxon>Anthemideae</taxon>
        <taxon>Anthemidinae</taxon>
        <taxon>Tanacetum</taxon>
    </lineage>
</organism>
<protein>
    <submittedName>
        <fullName evidence="2">Uncharacterized protein</fullName>
    </submittedName>
</protein>
<proteinExistence type="predicted"/>
<gene>
    <name evidence="2" type="ORF">Tci_592051</name>
</gene>
<evidence type="ECO:0000313" key="2">
    <source>
        <dbReference type="EMBL" id="GFA20079.1"/>
    </source>
</evidence>